<dbReference type="RefSeq" id="WP_089321302.1">
    <property type="nucleotide sequence ID" value="NZ_FZOQ01000028.1"/>
</dbReference>
<accession>A0A239KD51</accession>
<dbReference type="AlphaFoldDB" id="A0A239KD51"/>
<protein>
    <submittedName>
        <fullName evidence="1">Uncharacterized protein</fullName>
    </submittedName>
</protein>
<keyword evidence="2" id="KW-1185">Reference proteome</keyword>
<evidence type="ECO:0000313" key="2">
    <source>
        <dbReference type="Proteomes" id="UP000198432"/>
    </source>
</evidence>
<dbReference type="Proteomes" id="UP000198432">
    <property type="component" value="Unassembled WGS sequence"/>
</dbReference>
<sequence length="73" mass="7670">MGKVDTEAEVRWRVGPLTNAETVTETQPPARKGDVLDKPFFNIGTVQRLLACLALACAMTAGATPDGGGGIKR</sequence>
<dbReference type="EMBL" id="FZOQ01000028">
    <property type="protein sequence ID" value="SNT16277.1"/>
    <property type="molecule type" value="Genomic_DNA"/>
</dbReference>
<gene>
    <name evidence="1" type="ORF">SAMN06296052_1283</name>
</gene>
<name>A0A239KD51_9BACT</name>
<reference evidence="2" key="1">
    <citation type="submission" date="2017-06" db="EMBL/GenBank/DDBJ databases">
        <authorList>
            <person name="Varghese N."/>
            <person name="Submissions S."/>
        </authorList>
    </citation>
    <scope>NUCLEOTIDE SEQUENCE [LARGE SCALE GENOMIC DNA]</scope>
    <source>
        <strain evidence="2">NKM1</strain>
    </source>
</reference>
<proteinExistence type="predicted"/>
<organism evidence="1 2">
    <name type="scientific">Pontibacter ummariensis</name>
    <dbReference type="NCBI Taxonomy" id="1610492"/>
    <lineage>
        <taxon>Bacteria</taxon>
        <taxon>Pseudomonadati</taxon>
        <taxon>Bacteroidota</taxon>
        <taxon>Cytophagia</taxon>
        <taxon>Cytophagales</taxon>
        <taxon>Hymenobacteraceae</taxon>
        <taxon>Pontibacter</taxon>
    </lineage>
</organism>
<evidence type="ECO:0000313" key="1">
    <source>
        <dbReference type="EMBL" id="SNT16277.1"/>
    </source>
</evidence>